<sequence>MNRSCRYLGGPRLPRVRRSPRGPHIERLKGVPQKLPTQRFARLRSARYPGRSAPYFQDSNSTYSPSPRAGERSRRRLSNGSLCAMFGLRPSVCLGI</sequence>
<proteinExistence type="predicted"/>
<dbReference type="AlphaFoldDB" id="A0A067MY05"/>
<feature type="region of interest" description="Disordered" evidence="1">
    <location>
        <begin position="46"/>
        <end position="76"/>
    </location>
</feature>
<organism evidence="2 3">
    <name type="scientific">Botryobasidium botryosum (strain FD-172 SS1)</name>
    <dbReference type="NCBI Taxonomy" id="930990"/>
    <lineage>
        <taxon>Eukaryota</taxon>
        <taxon>Fungi</taxon>
        <taxon>Dikarya</taxon>
        <taxon>Basidiomycota</taxon>
        <taxon>Agaricomycotina</taxon>
        <taxon>Agaricomycetes</taxon>
        <taxon>Cantharellales</taxon>
        <taxon>Botryobasidiaceae</taxon>
        <taxon>Botryobasidium</taxon>
    </lineage>
</organism>
<dbReference type="HOGENOM" id="CLU_2359432_0_0_1"/>
<protein>
    <submittedName>
        <fullName evidence="2">Uncharacterized protein</fullName>
    </submittedName>
</protein>
<dbReference type="InParanoid" id="A0A067MY05"/>
<dbReference type="EMBL" id="KL198019">
    <property type="protein sequence ID" value="KDQ19585.1"/>
    <property type="molecule type" value="Genomic_DNA"/>
</dbReference>
<feature type="region of interest" description="Disordered" evidence="1">
    <location>
        <begin position="1"/>
        <end position="27"/>
    </location>
</feature>
<name>A0A067MY05_BOTB1</name>
<keyword evidence="3" id="KW-1185">Reference proteome</keyword>
<accession>A0A067MY05</accession>
<gene>
    <name evidence="2" type="ORF">BOTBODRAFT_443504</name>
</gene>
<evidence type="ECO:0000313" key="2">
    <source>
        <dbReference type="EMBL" id="KDQ19585.1"/>
    </source>
</evidence>
<evidence type="ECO:0000256" key="1">
    <source>
        <dbReference type="SAM" id="MobiDB-lite"/>
    </source>
</evidence>
<dbReference type="Proteomes" id="UP000027195">
    <property type="component" value="Unassembled WGS sequence"/>
</dbReference>
<evidence type="ECO:0000313" key="3">
    <source>
        <dbReference type="Proteomes" id="UP000027195"/>
    </source>
</evidence>
<reference evidence="3" key="1">
    <citation type="journal article" date="2014" name="Proc. Natl. Acad. Sci. U.S.A.">
        <title>Extensive sampling of basidiomycete genomes demonstrates inadequacy of the white-rot/brown-rot paradigm for wood decay fungi.</title>
        <authorList>
            <person name="Riley R."/>
            <person name="Salamov A.A."/>
            <person name="Brown D.W."/>
            <person name="Nagy L.G."/>
            <person name="Floudas D."/>
            <person name="Held B.W."/>
            <person name="Levasseur A."/>
            <person name="Lombard V."/>
            <person name="Morin E."/>
            <person name="Otillar R."/>
            <person name="Lindquist E.A."/>
            <person name="Sun H."/>
            <person name="LaButti K.M."/>
            <person name="Schmutz J."/>
            <person name="Jabbour D."/>
            <person name="Luo H."/>
            <person name="Baker S.E."/>
            <person name="Pisabarro A.G."/>
            <person name="Walton J.D."/>
            <person name="Blanchette R.A."/>
            <person name="Henrissat B."/>
            <person name="Martin F."/>
            <person name="Cullen D."/>
            <person name="Hibbett D.S."/>
            <person name="Grigoriev I.V."/>
        </authorList>
    </citation>
    <scope>NUCLEOTIDE SEQUENCE [LARGE SCALE GENOMIC DNA]</scope>
    <source>
        <strain evidence="3">FD-172 SS1</strain>
    </source>
</reference>